<feature type="domain" description="PPIase cyclophilin-type" evidence="5">
    <location>
        <begin position="17"/>
        <end position="147"/>
    </location>
</feature>
<evidence type="ECO:0000313" key="8">
    <source>
        <dbReference type="Proteomes" id="UP000007799"/>
    </source>
</evidence>
<dbReference type="PROSITE" id="PS51064">
    <property type="entry name" value="IRS_PTB"/>
    <property type="match status" value="1"/>
</dbReference>
<evidence type="ECO:0000256" key="3">
    <source>
        <dbReference type="ARBA" id="ARBA00023235"/>
    </source>
</evidence>
<dbReference type="PROSITE" id="PS00170">
    <property type="entry name" value="CSA_PPIASE_1"/>
    <property type="match status" value="1"/>
</dbReference>
<dbReference type="eggNOG" id="KOG0881">
    <property type="taxonomic scope" value="Eukaryota"/>
</dbReference>
<keyword evidence="8" id="KW-1185">Reference proteome</keyword>
<dbReference type="SUPFAM" id="SSF50891">
    <property type="entry name" value="Cyclophilin-like"/>
    <property type="match status" value="1"/>
</dbReference>
<dbReference type="GO" id="GO:0006457">
    <property type="term" value="P:protein folding"/>
    <property type="evidence" value="ECO:0007669"/>
    <property type="project" value="InterPro"/>
</dbReference>
<dbReference type="OrthoDB" id="5916692at2759"/>
<dbReference type="eggNOG" id="KOG4047">
    <property type="taxonomic scope" value="Eukaryota"/>
</dbReference>
<reference evidence="7" key="1">
    <citation type="submission" date="2009-08" db="EMBL/GenBank/DDBJ databases">
        <title>Annotation of Salpingoeca rosetta.</title>
        <authorList>
            <consortium name="The Broad Institute Genome Sequencing Platform"/>
            <person name="Russ C."/>
            <person name="Cuomo C."/>
            <person name="Burger G."/>
            <person name="Gray M.W."/>
            <person name="Holland P.W.H."/>
            <person name="King N."/>
            <person name="Lang F.B.F."/>
            <person name="Roger A.J."/>
            <person name="Ruiz-Trillo I."/>
            <person name="Young S.K."/>
            <person name="Zeng Q."/>
            <person name="Gargeya S."/>
            <person name="Alvarado L."/>
            <person name="Berlin A."/>
            <person name="Chapman S.B."/>
            <person name="Chen Z."/>
            <person name="Freedman E."/>
            <person name="Gellesch M."/>
            <person name="Goldberg J."/>
            <person name="Griggs A."/>
            <person name="Gujja S."/>
            <person name="Heilman E."/>
            <person name="Heiman D."/>
            <person name="Howarth C."/>
            <person name="Mehta T."/>
            <person name="Neiman D."/>
            <person name="Pearson M."/>
            <person name="Roberts A."/>
            <person name="Saif S."/>
            <person name="Shea T."/>
            <person name="Shenoy N."/>
            <person name="Sisk P."/>
            <person name="Stolte C."/>
            <person name="Sykes S."/>
            <person name="White J."/>
            <person name="Yandava C."/>
            <person name="Haas B."/>
            <person name="Nusbaum C."/>
            <person name="Birren B."/>
        </authorList>
    </citation>
    <scope>NUCLEOTIDE SEQUENCE [LARGE SCALE GENOMIC DNA]</scope>
    <source>
        <strain evidence="7">ATCC 50818</strain>
    </source>
</reference>
<dbReference type="InterPro" id="IPR020892">
    <property type="entry name" value="Cyclophilin-type_PPIase_CS"/>
</dbReference>
<proteinExistence type="predicted"/>
<dbReference type="PANTHER" id="PTHR45625:SF4">
    <property type="entry name" value="PEPTIDYLPROLYL ISOMERASE DOMAIN AND WD REPEAT-CONTAINING PROTEIN 1"/>
    <property type="match status" value="1"/>
</dbReference>
<dbReference type="InterPro" id="IPR011993">
    <property type="entry name" value="PH-like_dom_sf"/>
</dbReference>
<name>F2U523_SALR5</name>
<dbReference type="EMBL" id="GL832961">
    <property type="protein sequence ID" value="EGD82739.1"/>
    <property type="molecule type" value="Genomic_DNA"/>
</dbReference>
<dbReference type="PRINTS" id="PR00153">
    <property type="entry name" value="CSAPPISMRASE"/>
</dbReference>
<dbReference type="GO" id="GO:0003755">
    <property type="term" value="F:peptidyl-prolyl cis-trans isomerase activity"/>
    <property type="evidence" value="ECO:0007669"/>
    <property type="project" value="UniProtKB-KW"/>
</dbReference>
<dbReference type="InterPro" id="IPR002130">
    <property type="entry name" value="Cyclophilin-type_PPIase_dom"/>
</dbReference>
<evidence type="ECO:0000256" key="2">
    <source>
        <dbReference type="ARBA" id="ARBA00023110"/>
    </source>
</evidence>
<dbReference type="InParanoid" id="F2U523"/>
<evidence type="ECO:0000259" key="6">
    <source>
        <dbReference type="PROSITE" id="PS51064"/>
    </source>
</evidence>
<feature type="domain" description="IRS-type PTB" evidence="6">
    <location>
        <begin position="135"/>
        <end position="238"/>
    </location>
</feature>
<dbReference type="EC" id="5.2.1.8" evidence="1"/>
<dbReference type="Gene3D" id="2.40.100.10">
    <property type="entry name" value="Cyclophilin-like"/>
    <property type="match status" value="1"/>
</dbReference>
<dbReference type="Pfam" id="PF02174">
    <property type="entry name" value="IRS"/>
    <property type="match status" value="1"/>
</dbReference>
<dbReference type="GO" id="GO:0071013">
    <property type="term" value="C:catalytic step 2 spliceosome"/>
    <property type="evidence" value="ECO:0007669"/>
    <property type="project" value="TreeGrafter"/>
</dbReference>
<dbReference type="GeneID" id="16076562"/>
<dbReference type="Proteomes" id="UP000007799">
    <property type="component" value="Unassembled WGS sequence"/>
</dbReference>
<dbReference type="PANTHER" id="PTHR45625">
    <property type="entry name" value="PEPTIDYL-PROLYL CIS-TRANS ISOMERASE-RELATED"/>
    <property type="match status" value="1"/>
</dbReference>
<dbReference type="InterPro" id="IPR044666">
    <property type="entry name" value="Cyclophilin_A-like"/>
</dbReference>
<gene>
    <name evidence="7" type="ORF">PTSG_12016</name>
</gene>
<dbReference type="SMART" id="SM00310">
    <property type="entry name" value="PTBI"/>
    <property type="match status" value="1"/>
</dbReference>
<accession>F2U523</accession>
<feature type="region of interest" description="Disordered" evidence="4">
    <location>
        <begin position="293"/>
        <end position="326"/>
    </location>
</feature>
<protein>
    <recommendedName>
        <fullName evidence="1">peptidylprolyl isomerase</fullName>
        <ecNumber evidence="1">5.2.1.8</ecNumber>
    </recommendedName>
</protein>
<evidence type="ECO:0000256" key="4">
    <source>
        <dbReference type="SAM" id="MobiDB-lite"/>
    </source>
</evidence>
<evidence type="ECO:0000256" key="1">
    <source>
        <dbReference type="ARBA" id="ARBA00013194"/>
    </source>
</evidence>
<dbReference type="STRING" id="946362.F2U523"/>
<dbReference type="SUPFAM" id="SSF50729">
    <property type="entry name" value="PH domain-like"/>
    <property type="match status" value="1"/>
</dbReference>
<evidence type="ECO:0000313" key="7">
    <source>
        <dbReference type="EMBL" id="EGD82739.1"/>
    </source>
</evidence>
<keyword evidence="3 7" id="KW-0413">Isomerase</keyword>
<organism evidence="8">
    <name type="scientific">Salpingoeca rosetta (strain ATCC 50818 / BSB-021)</name>
    <dbReference type="NCBI Taxonomy" id="946362"/>
    <lineage>
        <taxon>Eukaryota</taxon>
        <taxon>Choanoflagellata</taxon>
        <taxon>Craspedida</taxon>
        <taxon>Salpingoecidae</taxon>
        <taxon>Salpingoeca</taxon>
    </lineage>
</organism>
<dbReference type="PROSITE" id="PS50072">
    <property type="entry name" value="CSA_PPIASE_2"/>
    <property type="match status" value="1"/>
</dbReference>
<dbReference type="KEGG" id="sre:PTSG_12016"/>
<feature type="region of interest" description="Disordered" evidence="4">
    <location>
        <begin position="228"/>
        <end position="278"/>
    </location>
</feature>
<dbReference type="AlphaFoldDB" id="F2U523"/>
<dbReference type="RefSeq" id="XP_004995975.1">
    <property type="nucleotide sequence ID" value="XM_004995918.1"/>
</dbReference>
<evidence type="ECO:0000259" key="5">
    <source>
        <dbReference type="PROSITE" id="PS50072"/>
    </source>
</evidence>
<keyword evidence="2" id="KW-0697">Rotamase</keyword>
<dbReference type="Gene3D" id="2.30.29.30">
    <property type="entry name" value="Pleckstrin-homology domain (PH domain)/Phosphotyrosine-binding domain (PTB)"/>
    <property type="match status" value="1"/>
</dbReference>
<dbReference type="Pfam" id="PF00160">
    <property type="entry name" value="Pro_isomerase"/>
    <property type="match status" value="1"/>
</dbReference>
<dbReference type="InterPro" id="IPR002404">
    <property type="entry name" value="IRS_PTB"/>
</dbReference>
<feature type="compositionally biased region" description="Basic and acidic residues" evidence="4">
    <location>
        <begin position="240"/>
        <end position="249"/>
    </location>
</feature>
<dbReference type="SMART" id="SM01244">
    <property type="entry name" value="IRS"/>
    <property type="match status" value="1"/>
</dbReference>
<dbReference type="InterPro" id="IPR029000">
    <property type="entry name" value="Cyclophilin-like_dom_sf"/>
</dbReference>
<sequence length="326" mass="36551">MSIPPSSWRPREVEFVTSMGNFTCELYWDHAPKTCRNFAELARRGYYNNCIFHRVIADFMAQTGDPTGTGRGGASIYGAKFEDEIHRKLKHTGAGILSMANSGPNTNGSQFFVTLAPAQWLDATNTLHIHSYDSTTWPETKTFSVVILDAQEKEIGRGDLLVTPEYMELQQHGVDGKAKWELRYLRRFGYDKKYFSFEAGRRCTDGPGIWAVSTPKAKLLFRIVDHHINQTQQHSTPPPDTDRGGEVSKSDYAGVKIESNSTTPTPTPSKDRSAAPNRNVAYAQLDLSSTAKFKIPQSKGKSHQTKYADLDFDQMEAQAEDAPQRF</sequence>